<dbReference type="RefSeq" id="WP_065833945.1">
    <property type="nucleotide sequence ID" value="NZ_LGSI01000048.1"/>
</dbReference>
<evidence type="ECO:0000313" key="2">
    <source>
        <dbReference type="Proteomes" id="UP000093104"/>
    </source>
</evidence>
<dbReference type="PANTHER" id="PTHR37625:SF4">
    <property type="entry name" value="OUTER MEMBRANE LIPOPROTEIN"/>
    <property type="match status" value="1"/>
</dbReference>
<dbReference type="InterPro" id="IPR017734">
    <property type="entry name" value="T6SS_SciN"/>
</dbReference>
<dbReference type="PATRIC" id="fig|317.243.peg.4557"/>
<dbReference type="EMBL" id="LGSI01000048">
    <property type="protein sequence ID" value="OCR24226.1"/>
    <property type="molecule type" value="Genomic_DNA"/>
</dbReference>
<gene>
    <name evidence="1" type="ORF">AFK24_14955</name>
</gene>
<reference evidence="1 2" key="1">
    <citation type="submission" date="2015-07" db="EMBL/GenBank/DDBJ databases">
        <title>Draft genome sequence of a diazotrophic, plant growth-promoting rhizobacterium of the Pseudomonas syringae complex.</title>
        <authorList>
            <person name="Patten C.L."/>
            <person name="Jeong H."/>
        </authorList>
    </citation>
    <scope>NUCLEOTIDE SEQUENCE [LARGE SCALE GENOMIC DNA]</scope>
    <source>
        <strain evidence="1 2">GR12-2</strain>
    </source>
</reference>
<dbReference type="InterPro" id="IPR038706">
    <property type="entry name" value="Type_VI_SciN-like_sf"/>
</dbReference>
<dbReference type="PANTHER" id="PTHR37625">
    <property type="entry name" value="OUTER MEMBRANE LIPOPROTEIN-RELATED"/>
    <property type="match status" value="1"/>
</dbReference>
<dbReference type="Gene3D" id="2.60.40.4150">
    <property type="entry name" value="Type VI secretion system, lipoprotein SciN"/>
    <property type="match status" value="1"/>
</dbReference>
<dbReference type="NCBIfam" id="TIGR03352">
    <property type="entry name" value="VI_chp_3"/>
    <property type="match status" value="1"/>
</dbReference>
<dbReference type="AlphaFoldDB" id="A0A1C7Z5B3"/>
<dbReference type="Pfam" id="PF12790">
    <property type="entry name" value="T6SS-SciN"/>
    <property type="match status" value="1"/>
</dbReference>
<dbReference type="PROSITE" id="PS51257">
    <property type="entry name" value="PROKAR_LIPOPROTEIN"/>
    <property type="match status" value="1"/>
</dbReference>
<dbReference type="OrthoDB" id="5471061at2"/>
<sequence>MLRFCAPTLLGLVLLLVGCSALSPYSTQTRLELELNASDQLNPDINGRPSPIVLRLLELKNPVLFETVDFFGLYSQAKELLAPDLVASEEFELRPGERLQLKLHVKEGSRYVGVLAAYRDLPETKWRHVIRVTPDDMTRAELNLDHRGIHDGSESVARVDGQ</sequence>
<proteinExistence type="predicted"/>
<organism evidence="1 2">
    <name type="scientific">Pseudomonas syringae</name>
    <dbReference type="NCBI Taxonomy" id="317"/>
    <lineage>
        <taxon>Bacteria</taxon>
        <taxon>Pseudomonadati</taxon>
        <taxon>Pseudomonadota</taxon>
        <taxon>Gammaproteobacteria</taxon>
        <taxon>Pseudomonadales</taxon>
        <taxon>Pseudomonadaceae</taxon>
        <taxon>Pseudomonas</taxon>
    </lineage>
</organism>
<comment type="caution">
    <text evidence="1">The sequence shown here is derived from an EMBL/GenBank/DDBJ whole genome shotgun (WGS) entry which is preliminary data.</text>
</comment>
<accession>A0A1C7Z5B3</accession>
<protein>
    <submittedName>
        <fullName evidence="1">Type VI secretion protein</fullName>
    </submittedName>
</protein>
<name>A0A1C7Z5B3_PSESX</name>
<dbReference type="Proteomes" id="UP000093104">
    <property type="component" value="Unassembled WGS sequence"/>
</dbReference>
<evidence type="ECO:0000313" key="1">
    <source>
        <dbReference type="EMBL" id="OCR24226.1"/>
    </source>
</evidence>